<organism evidence="2">
    <name type="scientific">Alexandrium catenella</name>
    <name type="common">Red tide dinoflagellate</name>
    <name type="synonym">Gonyaulax catenella</name>
    <dbReference type="NCBI Taxonomy" id="2925"/>
    <lineage>
        <taxon>Eukaryota</taxon>
        <taxon>Sar</taxon>
        <taxon>Alveolata</taxon>
        <taxon>Dinophyceae</taxon>
        <taxon>Gonyaulacales</taxon>
        <taxon>Pyrocystaceae</taxon>
        <taxon>Alexandrium</taxon>
    </lineage>
</organism>
<name>A0A7S1RM60_ALECA</name>
<feature type="compositionally biased region" description="Low complexity" evidence="1">
    <location>
        <begin position="119"/>
        <end position="130"/>
    </location>
</feature>
<proteinExistence type="predicted"/>
<reference evidence="2" key="1">
    <citation type="submission" date="2021-01" db="EMBL/GenBank/DDBJ databases">
        <authorList>
            <person name="Corre E."/>
            <person name="Pelletier E."/>
            <person name="Niang G."/>
            <person name="Scheremetjew M."/>
            <person name="Finn R."/>
            <person name="Kale V."/>
            <person name="Holt S."/>
            <person name="Cochrane G."/>
            <person name="Meng A."/>
            <person name="Brown T."/>
            <person name="Cohen L."/>
        </authorList>
    </citation>
    <scope>NUCLEOTIDE SEQUENCE</scope>
    <source>
        <strain evidence="2">OF101</strain>
    </source>
</reference>
<dbReference type="SUPFAM" id="SSF54928">
    <property type="entry name" value="RNA-binding domain, RBD"/>
    <property type="match status" value="1"/>
</dbReference>
<dbReference type="GO" id="GO:0003676">
    <property type="term" value="F:nucleic acid binding"/>
    <property type="evidence" value="ECO:0007669"/>
    <property type="project" value="InterPro"/>
</dbReference>
<evidence type="ECO:0000256" key="1">
    <source>
        <dbReference type="SAM" id="MobiDB-lite"/>
    </source>
</evidence>
<gene>
    <name evidence="2" type="ORF">ACAT0790_LOCUS46736</name>
</gene>
<dbReference type="InterPro" id="IPR035979">
    <property type="entry name" value="RBD_domain_sf"/>
</dbReference>
<accession>A0A7S1RM60</accession>
<dbReference type="InterPro" id="IPR012677">
    <property type="entry name" value="Nucleotide-bd_a/b_plait_sf"/>
</dbReference>
<dbReference type="Gene3D" id="3.30.70.330">
    <property type="match status" value="1"/>
</dbReference>
<feature type="compositionally biased region" description="Polar residues" evidence="1">
    <location>
        <begin position="138"/>
        <end position="152"/>
    </location>
</feature>
<protein>
    <submittedName>
        <fullName evidence="2">Uncharacterized protein</fullName>
    </submittedName>
</protein>
<dbReference type="EMBL" id="HBGE01078114">
    <property type="protein sequence ID" value="CAD9169967.1"/>
    <property type="molecule type" value="Transcribed_RNA"/>
</dbReference>
<sequence>MDAALERRYNRSTMKSQLQALQREDSATIFIARHINKLGFNSADRLCKYFSSYGQVKKVWVSHSRVKSVRIDNSWRMRAASLGFVVMVSADATMQVLTDGPEHNVGGVKISVQPFHQCGSSDASSPDGDSTALPDGDTSASPDGDTSVSGSADANIPTEGERVYQVEFSDMMTRQQSLESEMREVVQDRDLLPCFFARFSEQELYDAQPEQYED</sequence>
<dbReference type="AlphaFoldDB" id="A0A7S1RM60"/>
<feature type="region of interest" description="Disordered" evidence="1">
    <location>
        <begin position="116"/>
        <end position="160"/>
    </location>
</feature>
<evidence type="ECO:0000313" key="2">
    <source>
        <dbReference type="EMBL" id="CAD9169967.1"/>
    </source>
</evidence>